<comment type="function">
    <text evidence="12">Component of the DRB sensitivity-inducing factor complex (DSIF complex), which regulates transcription elongation by RNA polymerase II.</text>
</comment>
<evidence type="ECO:0000256" key="5">
    <source>
        <dbReference type="ARBA" id="ARBA00022723"/>
    </source>
</evidence>
<feature type="domain" description="Spt4/RpoE2 zinc finger" evidence="13">
    <location>
        <begin position="12"/>
        <end position="89"/>
    </location>
</feature>
<dbReference type="OrthoDB" id="248751at2759"/>
<evidence type="ECO:0000256" key="9">
    <source>
        <dbReference type="ARBA" id="ARBA00023159"/>
    </source>
</evidence>
<dbReference type="AlphaFoldDB" id="A0A3M7RGB3"/>
<dbReference type="EMBL" id="REGN01003439">
    <property type="protein sequence ID" value="RNA22494.1"/>
    <property type="molecule type" value="Genomic_DNA"/>
</dbReference>
<dbReference type="SUPFAM" id="SSF63393">
    <property type="entry name" value="RNA polymerase subunits"/>
    <property type="match status" value="1"/>
</dbReference>
<evidence type="ECO:0000256" key="4">
    <source>
        <dbReference type="ARBA" id="ARBA00022491"/>
    </source>
</evidence>
<keyword evidence="8" id="KW-0805">Transcription regulation</keyword>
<evidence type="ECO:0000259" key="13">
    <source>
        <dbReference type="SMART" id="SM01389"/>
    </source>
</evidence>
<keyword evidence="14" id="KW-0251">Elongation factor</keyword>
<dbReference type="GO" id="GO:0008270">
    <property type="term" value="F:zinc ion binding"/>
    <property type="evidence" value="ECO:0007669"/>
    <property type="project" value="UniProtKB-KW"/>
</dbReference>
<dbReference type="InterPro" id="IPR029040">
    <property type="entry name" value="RPABC4/Spt4"/>
</dbReference>
<evidence type="ECO:0000256" key="12">
    <source>
        <dbReference type="PIRNR" id="PIRNR025023"/>
    </source>
</evidence>
<dbReference type="Proteomes" id="UP000276133">
    <property type="component" value="Unassembled WGS sequence"/>
</dbReference>
<evidence type="ECO:0000256" key="3">
    <source>
        <dbReference type="ARBA" id="ARBA00020182"/>
    </source>
</evidence>
<dbReference type="PANTHER" id="PTHR12882:SF1">
    <property type="entry name" value="TRANSCRIPTION ELONGATION FACTOR SPT4"/>
    <property type="match status" value="1"/>
</dbReference>
<dbReference type="GO" id="GO:0140673">
    <property type="term" value="P:transcription elongation-coupled chromatin remodeling"/>
    <property type="evidence" value="ECO:0007669"/>
    <property type="project" value="InterPro"/>
</dbReference>
<dbReference type="CDD" id="cd07973">
    <property type="entry name" value="Spt4"/>
    <property type="match status" value="1"/>
</dbReference>
<evidence type="ECO:0000256" key="1">
    <source>
        <dbReference type="ARBA" id="ARBA00004123"/>
    </source>
</evidence>
<evidence type="ECO:0000256" key="2">
    <source>
        <dbReference type="ARBA" id="ARBA00010464"/>
    </source>
</evidence>
<dbReference type="SMART" id="SM01389">
    <property type="entry name" value="Spt4"/>
    <property type="match status" value="1"/>
</dbReference>
<keyword evidence="4" id="KW-0678">Repressor</keyword>
<evidence type="ECO:0000256" key="6">
    <source>
        <dbReference type="ARBA" id="ARBA00022771"/>
    </source>
</evidence>
<evidence type="ECO:0000313" key="14">
    <source>
        <dbReference type="EMBL" id="RNA22494.1"/>
    </source>
</evidence>
<keyword evidence="14" id="KW-0648">Protein biosynthesis</keyword>
<dbReference type="InterPro" id="IPR009287">
    <property type="entry name" value="Spt4"/>
</dbReference>
<dbReference type="FunFam" id="3.30.40.210:FF:000001">
    <property type="entry name" value="Transcription elongation factor SPT4"/>
    <property type="match status" value="1"/>
</dbReference>
<evidence type="ECO:0000256" key="8">
    <source>
        <dbReference type="ARBA" id="ARBA00023015"/>
    </source>
</evidence>
<proteinExistence type="inferred from homology"/>
<evidence type="ECO:0000256" key="11">
    <source>
        <dbReference type="ARBA" id="ARBA00023242"/>
    </source>
</evidence>
<keyword evidence="15" id="KW-1185">Reference proteome</keyword>
<dbReference type="Pfam" id="PF06093">
    <property type="entry name" value="Spt4"/>
    <property type="match status" value="1"/>
</dbReference>
<name>A0A3M7RGB3_BRAPC</name>
<gene>
    <name evidence="14" type="ORF">BpHYR1_016882</name>
</gene>
<dbReference type="GO" id="GO:0032044">
    <property type="term" value="C:DSIF complex"/>
    <property type="evidence" value="ECO:0007669"/>
    <property type="project" value="TreeGrafter"/>
</dbReference>
<keyword evidence="10 12" id="KW-0804">Transcription</keyword>
<evidence type="ECO:0000256" key="10">
    <source>
        <dbReference type="ARBA" id="ARBA00023163"/>
    </source>
</evidence>
<comment type="caution">
    <text evidence="14">The sequence shown here is derived from an EMBL/GenBank/DDBJ whole genome shotgun (WGS) entry which is preliminary data.</text>
</comment>
<dbReference type="STRING" id="10195.A0A3M7RGB3"/>
<organism evidence="14 15">
    <name type="scientific">Brachionus plicatilis</name>
    <name type="common">Marine rotifer</name>
    <name type="synonym">Brachionus muelleri</name>
    <dbReference type="NCBI Taxonomy" id="10195"/>
    <lineage>
        <taxon>Eukaryota</taxon>
        <taxon>Metazoa</taxon>
        <taxon>Spiralia</taxon>
        <taxon>Gnathifera</taxon>
        <taxon>Rotifera</taxon>
        <taxon>Eurotatoria</taxon>
        <taxon>Monogononta</taxon>
        <taxon>Pseudotrocha</taxon>
        <taxon>Ploima</taxon>
        <taxon>Brachionidae</taxon>
        <taxon>Brachionus</taxon>
    </lineage>
</organism>
<dbReference type="GO" id="GO:0006355">
    <property type="term" value="P:regulation of DNA-templated transcription"/>
    <property type="evidence" value="ECO:0007669"/>
    <property type="project" value="InterPro"/>
</dbReference>
<comment type="subcellular location">
    <subcellularLocation>
        <location evidence="1 12">Nucleus</location>
    </subcellularLocation>
</comment>
<dbReference type="Gene3D" id="3.30.40.210">
    <property type="match status" value="1"/>
</dbReference>
<dbReference type="PIRSF" id="PIRSF025023">
    <property type="entry name" value="Spt4"/>
    <property type="match status" value="1"/>
</dbReference>
<comment type="similarity">
    <text evidence="2 12">Belongs to the SPT4 family.</text>
</comment>
<evidence type="ECO:0000256" key="7">
    <source>
        <dbReference type="ARBA" id="ARBA00022833"/>
    </source>
</evidence>
<keyword evidence="11 12" id="KW-0539">Nucleus</keyword>
<dbReference type="GO" id="GO:0000993">
    <property type="term" value="F:RNA polymerase II complex binding"/>
    <property type="evidence" value="ECO:0007669"/>
    <property type="project" value="TreeGrafter"/>
</dbReference>
<keyword evidence="7" id="KW-0862">Zinc</keyword>
<keyword evidence="5" id="KW-0479">Metal-binding</keyword>
<sequence>MSASIPRSLRGIRACKMCGLIKTMDQFFNEGCDNCENFLHLRGDRDQILDCTSENFDGMIAMMDPEDSWVARWQQIDNFVKGMYAISVSGDLPENIKRTLRTRGIHYKSKDKAIK</sequence>
<reference evidence="14 15" key="1">
    <citation type="journal article" date="2018" name="Sci. Rep.">
        <title>Genomic signatures of local adaptation to the degree of environmental predictability in rotifers.</title>
        <authorList>
            <person name="Franch-Gras L."/>
            <person name="Hahn C."/>
            <person name="Garcia-Roger E.M."/>
            <person name="Carmona M.J."/>
            <person name="Serra M."/>
            <person name="Gomez A."/>
        </authorList>
    </citation>
    <scope>NUCLEOTIDE SEQUENCE [LARGE SCALE GENOMIC DNA]</scope>
    <source>
        <strain evidence="14">HYR1</strain>
    </source>
</reference>
<dbReference type="InterPro" id="IPR038510">
    <property type="entry name" value="Spt4_sf"/>
</dbReference>
<accession>A0A3M7RGB3</accession>
<keyword evidence="6" id="KW-0863">Zinc-finger</keyword>
<dbReference type="GO" id="GO:0003746">
    <property type="term" value="F:translation elongation factor activity"/>
    <property type="evidence" value="ECO:0007669"/>
    <property type="project" value="UniProtKB-KW"/>
</dbReference>
<evidence type="ECO:0000313" key="15">
    <source>
        <dbReference type="Proteomes" id="UP000276133"/>
    </source>
</evidence>
<protein>
    <recommendedName>
        <fullName evidence="3 12">Transcription elongation factor SPT4</fullName>
    </recommendedName>
</protein>
<dbReference type="InterPro" id="IPR022800">
    <property type="entry name" value="Spt4/RpoE2_Znf"/>
</dbReference>
<dbReference type="PANTHER" id="PTHR12882">
    <property type="entry name" value="SUPPRESSOR OF TY 4"/>
    <property type="match status" value="1"/>
</dbReference>
<keyword evidence="9" id="KW-0010">Activator</keyword>